<evidence type="ECO:0000313" key="1">
    <source>
        <dbReference type="EMBL" id="NPU69989.1"/>
    </source>
</evidence>
<proteinExistence type="predicted"/>
<keyword evidence="2" id="KW-1185">Reference proteome</keyword>
<dbReference type="Proteomes" id="UP000886476">
    <property type="component" value="Unassembled WGS sequence"/>
</dbReference>
<gene>
    <name evidence="1" type="ORF">HL667_33710</name>
</gene>
<name>A0ABX2CP58_9BRAD</name>
<evidence type="ECO:0000313" key="2">
    <source>
        <dbReference type="Proteomes" id="UP000886476"/>
    </source>
</evidence>
<organism evidence="1 2">
    <name type="scientific">Bradyrhizobium aeschynomenes</name>
    <dbReference type="NCBI Taxonomy" id="2734909"/>
    <lineage>
        <taxon>Bacteria</taxon>
        <taxon>Pseudomonadati</taxon>
        <taxon>Pseudomonadota</taxon>
        <taxon>Alphaproteobacteria</taxon>
        <taxon>Hyphomicrobiales</taxon>
        <taxon>Nitrobacteraceae</taxon>
        <taxon>Bradyrhizobium</taxon>
    </lineage>
</organism>
<reference evidence="1" key="1">
    <citation type="submission" date="2020-05" db="EMBL/GenBank/DDBJ databases">
        <title>Nod-independent and nitrogen-fixing Bradyrhizobium aeschynomene sp. nov. isolated from nodules of Aeschynomene indica.</title>
        <authorList>
            <person name="Zhang Z."/>
        </authorList>
    </citation>
    <scope>NUCLEOTIDE SEQUENCE</scope>
    <source>
        <strain evidence="1">83012</strain>
    </source>
</reference>
<comment type="caution">
    <text evidence="1">The sequence shown here is derived from an EMBL/GenBank/DDBJ whole genome shotgun (WGS) entry which is preliminary data.</text>
</comment>
<dbReference type="RefSeq" id="WP_172115529.1">
    <property type="nucleotide sequence ID" value="NZ_JABFDN010000029.1"/>
</dbReference>
<sequence>MKPPGKSTLARMQQTAFNEAERIEISQDARVLAGLLKAPMPDQVALRDDFAAIVRLIDAIESDQGLKDQLQRRIDAMNQVRLLAVRHAEALAAAAAAREADAVEYDAE</sequence>
<evidence type="ECO:0008006" key="3">
    <source>
        <dbReference type="Google" id="ProtNLM"/>
    </source>
</evidence>
<dbReference type="EMBL" id="JABFDN010000029">
    <property type="protein sequence ID" value="NPU69989.1"/>
    <property type="molecule type" value="Genomic_DNA"/>
</dbReference>
<protein>
    <recommendedName>
        <fullName evidence="3">Terminase small subunit</fullName>
    </recommendedName>
</protein>
<accession>A0ABX2CP58</accession>